<keyword evidence="2" id="KW-1185">Reference proteome</keyword>
<protein>
    <recommendedName>
        <fullName evidence="3">Lipoprotein</fullName>
    </recommendedName>
</protein>
<evidence type="ECO:0000313" key="1">
    <source>
        <dbReference type="EMBL" id="MCB2410616.1"/>
    </source>
</evidence>
<dbReference type="Proteomes" id="UP001165296">
    <property type="component" value="Unassembled WGS sequence"/>
</dbReference>
<proteinExistence type="predicted"/>
<reference evidence="1" key="1">
    <citation type="submission" date="2021-10" db="EMBL/GenBank/DDBJ databases">
        <authorList>
            <person name="Dean J.D."/>
            <person name="Kim M.K."/>
            <person name="Newey C.N."/>
            <person name="Stoker T.S."/>
            <person name="Thompson D.W."/>
            <person name="Grose J.H."/>
        </authorList>
    </citation>
    <scope>NUCLEOTIDE SEQUENCE</scope>
    <source>
        <strain evidence="1">BT178</strain>
    </source>
</reference>
<sequence>MTALLVPAGLLSACSDKTEETPAPADPTPEYRIGHGYYYPATRESSIVSWPSRDIKGEAQLYPAVLGLDFKVATDAVHLEVDRAALKTDWKGVYALKCQKRPTDPVFVSYLYTDAGGTSIFRLSDFTPELTGNVTITAYDAKRQLLSGTYEVVAPGQRDPLSDFSTATCDITLAGSFTDMKVK</sequence>
<accession>A0ABS8AXR9</accession>
<gene>
    <name evidence="1" type="ORF">LGH74_21695</name>
</gene>
<evidence type="ECO:0000313" key="2">
    <source>
        <dbReference type="Proteomes" id="UP001165296"/>
    </source>
</evidence>
<evidence type="ECO:0008006" key="3">
    <source>
        <dbReference type="Google" id="ProtNLM"/>
    </source>
</evidence>
<name>A0ABS8AXR9_9BACT</name>
<dbReference type="EMBL" id="JAJADR010000009">
    <property type="protein sequence ID" value="MCB2410616.1"/>
    <property type="molecule type" value="Genomic_DNA"/>
</dbReference>
<organism evidence="1 2">
    <name type="scientific">Hymenobacter lucidus</name>
    <dbReference type="NCBI Taxonomy" id="2880930"/>
    <lineage>
        <taxon>Bacteria</taxon>
        <taxon>Pseudomonadati</taxon>
        <taxon>Bacteroidota</taxon>
        <taxon>Cytophagia</taxon>
        <taxon>Cytophagales</taxon>
        <taxon>Hymenobacteraceae</taxon>
        <taxon>Hymenobacter</taxon>
    </lineage>
</organism>
<dbReference type="RefSeq" id="WP_226179685.1">
    <property type="nucleotide sequence ID" value="NZ_JAJADR010000009.1"/>
</dbReference>
<comment type="caution">
    <text evidence="1">The sequence shown here is derived from an EMBL/GenBank/DDBJ whole genome shotgun (WGS) entry which is preliminary data.</text>
</comment>